<dbReference type="Gene3D" id="2.40.320.10">
    <property type="entry name" value="Hypothetical Protein Pfu-838710-001"/>
    <property type="match status" value="1"/>
</dbReference>
<feature type="region of interest" description="Disordered" evidence="1">
    <location>
        <begin position="379"/>
        <end position="407"/>
    </location>
</feature>
<dbReference type="InterPro" id="IPR033469">
    <property type="entry name" value="CYTH-like_dom_sf"/>
</dbReference>
<feature type="compositionally biased region" description="Pro residues" evidence="1">
    <location>
        <begin position="394"/>
        <end position="407"/>
    </location>
</feature>
<sequence>MPSFTYVARRPGPFSALVQAAEIGGLRLDPHPPARALDRYYDTDDGELLRRGLALRVRERAGHVVAALRRVEGEGTLSTDLDLPEAPGDGVLRLPSSALADTVRAAVGDDALRSLLTLRQYRTPRVAYDGEVPVGVISFDVVVYEVPGARVVSNEVEVEPAEGADPLTWLAPVFEARGLERAARSKMARGVIQVPRSLAEPVLLLPDERRGLEDAMGAADVSLRRRAHVVLLDARGFRPDTIASQTGLSMTAVRHWRERFRAVRMGVLDPETAAPARGPLWAPAPGPPALPRIPAPPASVEESAPPAPEAERVPDMEDASDPVPPREVSRAAPTGGPEGDGLSLGSLDTLEDGDMADLLDLFTPSAPDTPLLDDRVDVDDEEAEPPESGGPDIEAPPPAAPPLPAPRRNPYPVVLGPVAAPARKRDPFAEVDLRALRRARRADEPPASAGATPAGPAAPRAALPARPVLSGDTPLLVASEAVVSHAVAAFDDQASQFLRLRVPSEARRLLVAAHGLRLAVETFEAALPERAARRLVTALRPLVAVLDEALEAARAAAVRGGDPDLVRSAAAALAAAAGRLDGTHEGWGDRARRLVARLAAQAADGALRSDDAPLADDFVGAPGDAPSATRLRHVLGSAVWVRFEAVRAFEDDLDLPTPALASHLAVALSGLRYVLGLVEPKGDAADEISAALATAEQTVVDARQRAEVGDDRALDVLTGVWGAATGQAFRSRLAAVVSAV</sequence>
<name>A0A271J274_9BACT</name>
<feature type="region of interest" description="Disordered" evidence="1">
    <location>
        <begin position="439"/>
        <end position="460"/>
    </location>
</feature>
<dbReference type="OrthoDB" id="1523102at2"/>
<feature type="region of interest" description="Disordered" evidence="1">
    <location>
        <begin position="278"/>
        <end position="349"/>
    </location>
</feature>
<proteinExistence type="predicted"/>
<dbReference type="SUPFAM" id="SSF55154">
    <property type="entry name" value="CYTH-like phosphatases"/>
    <property type="match status" value="1"/>
</dbReference>
<comment type="caution">
    <text evidence="2">The sequence shown here is derived from an EMBL/GenBank/DDBJ whole genome shotgun (WGS) entry which is preliminary data.</text>
</comment>
<reference evidence="2 3" key="1">
    <citation type="submission" date="2016-11" db="EMBL/GenBank/DDBJ databases">
        <title>Study of marine rhodopsin-containing bacteria.</title>
        <authorList>
            <person name="Yoshizawa S."/>
            <person name="Kumagai Y."/>
            <person name="Kogure K."/>
        </authorList>
    </citation>
    <scope>NUCLEOTIDE SEQUENCE [LARGE SCALE GENOMIC DNA]</scope>
    <source>
        <strain evidence="2 3">SAORIC-28</strain>
    </source>
</reference>
<dbReference type="RefSeq" id="WP_095510477.1">
    <property type="nucleotide sequence ID" value="NZ_MQWD01000001.1"/>
</dbReference>
<evidence type="ECO:0000256" key="1">
    <source>
        <dbReference type="SAM" id="MobiDB-lite"/>
    </source>
</evidence>
<gene>
    <name evidence="2" type="ORF">BSZ37_10375</name>
</gene>
<evidence type="ECO:0000313" key="2">
    <source>
        <dbReference type="EMBL" id="PAP76809.1"/>
    </source>
</evidence>
<dbReference type="AlphaFoldDB" id="A0A271J274"/>
<dbReference type="Proteomes" id="UP000216339">
    <property type="component" value="Unassembled WGS sequence"/>
</dbReference>
<organism evidence="2 3">
    <name type="scientific">Rubrivirga marina</name>
    <dbReference type="NCBI Taxonomy" id="1196024"/>
    <lineage>
        <taxon>Bacteria</taxon>
        <taxon>Pseudomonadati</taxon>
        <taxon>Rhodothermota</taxon>
        <taxon>Rhodothermia</taxon>
        <taxon>Rhodothermales</taxon>
        <taxon>Rubricoccaceae</taxon>
        <taxon>Rubrivirga</taxon>
    </lineage>
</organism>
<feature type="compositionally biased region" description="Pro residues" evidence="1">
    <location>
        <begin position="282"/>
        <end position="297"/>
    </location>
</feature>
<feature type="compositionally biased region" description="Low complexity" evidence="1">
    <location>
        <begin position="445"/>
        <end position="460"/>
    </location>
</feature>
<dbReference type="EMBL" id="MQWD01000001">
    <property type="protein sequence ID" value="PAP76809.1"/>
    <property type="molecule type" value="Genomic_DNA"/>
</dbReference>
<evidence type="ECO:0000313" key="3">
    <source>
        <dbReference type="Proteomes" id="UP000216339"/>
    </source>
</evidence>
<keyword evidence="3" id="KW-1185">Reference proteome</keyword>
<accession>A0A271J274</accession>
<protein>
    <submittedName>
        <fullName evidence="2">Uncharacterized protein</fullName>
    </submittedName>
</protein>